<dbReference type="Proteomes" id="UP000697710">
    <property type="component" value="Unassembled WGS sequence"/>
</dbReference>
<dbReference type="NCBIfam" id="TIGR04183">
    <property type="entry name" value="Por_Secre_tail"/>
    <property type="match status" value="1"/>
</dbReference>
<reference evidence="2" key="1">
    <citation type="submission" date="2020-04" db="EMBL/GenBank/DDBJ databases">
        <authorList>
            <person name="Zhang T."/>
        </authorList>
    </citation>
    <scope>NUCLEOTIDE SEQUENCE</scope>
    <source>
        <strain evidence="2">HKST-UBA01</strain>
    </source>
</reference>
<evidence type="ECO:0000259" key="1">
    <source>
        <dbReference type="Pfam" id="PF13860"/>
    </source>
</evidence>
<dbReference type="Pfam" id="PF13860">
    <property type="entry name" value="FlgD_ig"/>
    <property type="match status" value="1"/>
</dbReference>
<gene>
    <name evidence="2" type="ORF">KC729_14895</name>
</gene>
<evidence type="ECO:0000313" key="2">
    <source>
        <dbReference type="EMBL" id="MCA9728977.1"/>
    </source>
</evidence>
<dbReference type="InterPro" id="IPR026444">
    <property type="entry name" value="Secre_tail"/>
</dbReference>
<comment type="caution">
    <text evidence="2">The sequence shown here is derived from an EMBL/GenBank/DDBJ whole genome shotgun (WGS) entry which is preliminary data.</text>
</comment>
<sequence length="389" mass="40554">MAVAATTILASERVSAQDVESWTLTIDNATTQPVATGLVAVAQGDQVIILAEGAIRRVVDSGRYDAGWHGPAGQTRLRRVGQPVAADMPYGALIGGFTSDDTQFEHVGRIGSFGVEAAEVGQEFYVSLNMSDADLLGLEGAVTVTLVYVPTGSANTGEFILDDASPDKLPTGFFPATGDKFIVLPFGGVRPTFGSGNPNTGGWFGPGGRPQVTRAGQPLPDGPYGSLYGQVDTLSTPFYIGDGGCWSTQPIDIGQELTLLLNMPASDRATLSGGIVVNVIQVPVPSPAAEEDPRIDGFGSAGLQISPNPMVGGGVIRFSLPQPGPVRVRLADASGRWVRNVLDEESTAGPQELSWDGRDENGELLPAGVYFVQLSTVAGSKSGRIVITK</sequence>
<organism evidence="2 3">
    <name type="scientific">Eiseniibacteriota bacterium</name>
    <dbReference type="NCBI Taxonomy" id="2212470"/>
    <lineage>
        <taxon>Bacteria</taxon>
        <taxon>Candidatus Eiseniibacteriota</taxon>
    </lineage>
</organism>
<dbReference type="Gene3D" id="2.60.40.4070">
    <property type="match status" value="1"/>
</dbReference>
<reference evidence="2" key="2">
    <citation type="journal article" date="2021" name="Microbiome">
        <title>Successional dynamics and alternative stable states in a saline activated sludge microbial community over 9 years.</title>
        <authorList>
            <person name="Wang Y."/>
            <person name="Ye J."/>
            <person name="Ju F."/>
            <person name="Liu L."/>
            <person name="Boyd J.A."/>
            <person name="Deng Y."/>
            <person name="Parks D.H."/>
            <person name="Jiang X."/>
            <person name="Yin X."/>
            <person name="Woodcroft B.J."/>
            <person name="Tyson G.W."/>
            <person name="Hugenholtz P."/>
            <person name="Polz M.F."/>
            <person name="Zhang T."/>
        </authorList>
    </citation>
    <scope>NUCLEOTIDE SEQUENCE</scope>
    <source>
        <strain evidence="2">HKST-UBA01</strain>
    </source>
</reference>
<dbReference type="EMBL" id="JAGQHR010000534">
    <property type="protein sequence ID" value="MCA9728977.1"/>
    <property type="molecule type" value="Genomic_DNA"/>
</dbReference>
<accession>A0A956M2H4</accession>
<feature type="domain" description="FlgD/Vpr Ig-like" evidence="1">
    <location>
        <begin position="317"/>
        <end position="377"/>
    </location>
</feature>
<proteinExistence type="predicted"/>
<name>A0A956M2H4_UNCEI</name>
<dbReference type="AlphaFoldDB" id="A0A956M2H4"/>
<protein>
    <submittedName>
        <fullName evidence="2">T9SS type A sorting domain-containing protein</fullName>
    </submittedName>
</protein>
<evidence type="ECO:0000313" key="3">
    <source>
        <dbReference type="Proteomes" id="UP000697710"/>
    </source>
</evidence>
<dbReference type="InterPro" id="IPR025965">
    <property type="entry name" value="FlgD/Vpr_Ig-like"/>
</dbReference>